<proteinExistence type="predicted"/>
<sequence>MAYEEEIEEYRKSPLQVELGDRADPKLVEELVREISLIWVTEGDKPVVPTLVLFGGFQGSGKTTVINELQQSANDTFIVISPDEIRNKLFEKISFSDVFVHTVFAARNKLLQKALETGQHVLMDENSTPLRINLFNSFAEQQQDTRYKVLSVFLEAPKETLAQRVESRFQVPGRYAGKVDELLASMEKHGNIDLSGYSIVIDTVKDAPTVAASVIFDTIQSLQGQLA</sequence>
<reference evidence="1 2" key="1">
    <citation type="journal article" date="2016" name="Nat. Commun.">
        <title>Thousands of microbial genomes shed light on interconnected biogeochemical processes in an aquifer system.</title>
        <authorList>
            <person name="Anantharaman K."/>
            <person name="Brown C.T."/>
            <person name="Hug L.A."/>
            <person name="Sharon I."/>
            <person name="Castelle C.J."/>
            <person name="Probst A.J."/>
            <person name="Thomas B.C."/>
            <person name="Singh A."/>
            <person name="Wilkins M.J."/>
            <person name="Karaoz U."/>
            <person name="Brodie E.L."/>
            <person name="Williams K.H."/>
            <person name="Hubbard S.S."/>
            <person name="Banfield J.F."/>
        </authorList>
    </citation>
    <scope>NUCLEOTIDE SEQUENCE [LARGE SCALE GENOMIC DNA]</scope>
</reference>
<organism evidence="1 2">
    <name type="scientific">Candidatus Roizmanbacteria bacterium RIFCSPHIGHO2_12_FULL_33_9</name>
    <dbReference type="NCBI Taxonomy" id="1802045"/>
    <lineage>
        <taxon>Bacteria</taxon>
        <taxon>Candidatus Roizmaniibacteriota</taxon>
    </lineage>
</organism>
<dbReference type="AlphaFoldDB" id="A0A1F7HJW5"/>
<dbReference type="Gene3D" id="3.40.50.300">
    <property type="entry name" value="P-loop containing nucleotide triphosphate hydrolases"/>
    <property type="match status" value="1"/>
</dbReference>
<dbReference type="EMBL" id="MFZV01000028">
    <property type="protein sequence ID" value="OGK31052.1"/>
    <property type="molecule type" value="Genomic_DNA"/>
</dbReference>
<gene>
    <name evidence="1" type="ORF">A3F29_02140</name>
</gene>
<dbReference type="SUPFAM" id="SSF52540">
    <property type="entry name" value="P-loop containing nucleoside triphosphate hydrolases"/>
    <property type="match status" value="1"/>
</dbReference>
<name>A0A1F7HJW5_9BACT</name>
<comment type="caution">
    <text evidence="1">The sequence shown here is derived from an EMBL/GenBank/DDBJ whole genome shotgun (WGS) entry which is preliminary data.</text>
</comment>
<protein>
    <submittedName>
        <fullName evidence="1">Uncharacterized protein</fullName>
    </submittedName>
</protein>
<evidence type="ECO:0000313" key="2">
    <source>
        <dbReference type="Proteomes" id="UP000177199"/>
    </source>
</evidence>
<accession>A0A1F7HJW5</accession>
<dbReference type="InterPro" id="IPR027417">
    <property type="entry name" value="P-loop_NTPase"/>
</dbReference>
<evidence type="ECO:0000313" key="1">
    <source>
        <dbReference type="EMBL" id="OGK31052.1"/>
    </source>
</evidence>
<dbReference type="Pfam" id="PF13671">
    <property type="entry name" value="AAA_33"/>
    <property type="match status" value="1"/>
</dbReference>
<dbReference type="Proteomes" id="UP000177199">
    <property type="component" value="Unassembled WGS sequence"/>
</dbReference>